<gene>
    <name evidence="2" type="ORF">HKB16_35100</name>
</gene>
<dbReference type="Proteomes" id="UP000518904">
    <property type="component" value="Unassembled WGS sequence"/>
</dbReference>
<dbReference type="InterPro" id="IPR003781">
    <property type="entry name" value="CoA-bd"/>
</dbReference>
<dbReference type="InterPro" id="IPR036291">
    <property type="entry name" value="NAD(P)-bd_dom_sf"/>
</dbReference>
<dbReference type="PANTHER" id="PTHR42793:SF1">
    <property type="entry name" value="PEPTIDYL-LYSINE N-ACETYLTRANSFERASE PATZ"/>
    <property type="match status" value="1"/>
</dbReference>
<evidence type="ECO:0000313" key="3">
    <source>
        <dbReference type="Proteomes" id="UP000518904"/>
    </source>
</evidence>
<dbReference type="AlphaFoldDB" id="A0A7Y0XGM1"/>
<dbReference type="SUPFAM" id="SSF51735">
    <property type="entry name" value="NAD(P)-binding Rossmann-fold domains"/>
    <property type="match status" value="1"/>
</dbReference>
<dbReference type="EMBL" id="JABCLB010002890">
    <property type="protein sequence ID" value="NMU88073.1"/>
    <property type="molecule type" value="Genomic_DNA"/>
</dbReference>
<feature type="domain" description="CoA-binding" evidence="1">
    <location>
        <begin position="12"/>
        <end position="62"/>
    </location>
</feature>
<organism evidence="2 3">
    <name type="scientific">Vibrio parahaemolyticus</name>
    <dbReference type="NCBI Taxonomy" id="670"/>
    <lineage>
        <taxon>Bacteria</taxon>
        <taxon>Pseudomonadati</taxon>
        <taxon>Pseudomonadota</taxon>
        <taxon>Gammaproteobacteria</taxon>
        <taxon>Vibrionales</taxon>
        <taxon>Vibrionaceae</taxon>
        <taxon>Vibrio</taxon>
    </lineage>
</organism>
<dbReference type="PANTHER" id="PTHR42793">
    <property type="entry name" value="COA BINDING DOMAIN CONTAINING PROTEIN"/>
    <property type="match status" value="1"/>
</dbReference>
<feature type="non-terminal residue" evidence="2">
    <location>
        <position position="64"/>
    </location>
</feature>
<name>A0A7Y0XGM1_VIBPH</name>
<dbReference type="Gene3D" id="3.40.50.720">
    <property type="entry name" value="NAD(P)-binding Rossmann-like Domain"/>
    <property type="match status" value="1"/>
</dbReference>
<accession>A0A7Y0XGM1</accession>
<proteinExistence type="predicted"/>
<comment type="caution">
    <text evidence="2">The sequence shown here is derived from an EMBL/GenBank/DDBJ whole genome shotgun (WGS) entry which is preliminary data.</text>
</comment>
<protein>
    <recommendedName>
        <fullName evidence="1">CoA-binding domain-containing protein</fullName>
    </recommendedName>
</protein>
<evidence type="ECO:0000259" key="1">
    <source>
        <dbReference type="Pfam" id="PF13380"/>
    </source>
</evidence>
<dbReference type="Pfam" id="PF13380">
    <property type="entry name" value="CoA_binding_2"/>
    <property type="match status" value="1"/>
</dbReference>
<reference evidence="2 3" key="1">
    <citation type="submission" date="2020-04" db="EMBL/GenBank/DDBJ databases">
        <title>Whole-genome sequencing of Vibrio spp. from China reveals different genetic environments of blaCTX-M-14 among diverse lineages.</title>
        <authorList>
            <person name="Zheng Z."/>
            <person name="Ye L."/>
            <person name="Chen S."/>
        </authorList>
    </citation>
    <scope>NUCLEOTIDE SEQUENCE [LARGE SCALE GENOMIC DNA]</scope>
    <source>
        <strain evidence="2 3">Vb0551</strain>
    </source>
</reference>
<evidence type="ECO:0000313" key="2">
    <source>
        <dbReference type="EMBL" id="NMU88073.1"/>
    </source>
</evidence>
<sequence length="64" mass="6777">MNKLHKLFKPNSVAVIGASQKALRAGHVVMRNLLQSGFGGAIMPVTPRYKAVSGVIAYPDVASL</sequence>